<proteinExistence type="predicted"/>
<dbReference type="Gene3D" id="3.10.129.10">
    <property type="entry name" value="Hotdog Thioesterase"/>
    <property type="match status" value="1"/>
</dbReference>
<reference evidence="1 2" key="1">
    <citation type="submission" date="2020-08" db="EMBL/GenBank/DDBJ databases">
        <title>Genomic Encyclopedia of Type Strains, Phase IV (KMG-IV): sequencing the most valuable type-strain genomes for metagenomic binning, comparative biology and taxonomic classification.</title>
        <authorList>
            <person name="Goeker M."/>
        </authorList>
    </citation>
    <scope>NUCLEOTIDE SEQUENCE [LARGE SCALE GENOMIC DNA]</scope>
    <source>
        <strain evidence="1 2">DSM 26287</strain>
    </source>
</reference>
<gene>
    <name evidence="1" type="ORF">HNQ55_002566</name>
</gene>
<dbReference type="EMBL" id="JACHHU010000023">
    <property type="protein sequence ID" value="MBB6544042.1"/>
    <property type="molecule type" value="Genomic_DNA"/>
</dbReference>
<dbReference type="SUPFAM" id="SSF54637">
    <property type="entry name" value="Thioesterase/thiol ester dehydrase-isomerase"/>
    <property type="match status" value="1"/>
</dbReference>
<sequence>MFKKSWVMKLLLNLWPPFLFSGIRVVYLSKDFREAKVELRMRPWNKNAVGAHFGGSLYSMTDPFYMLMLMPQLGDQYYVWDKKADIEYVKPGKGVVYAEFHINEAMIDDIIINTANGEKYLPEFSVLVKDQEGDVVAELNRQLYIRKKKRHR</sequence>
<dbReference type="InterPro" id="IPR027961">
    <property type="entry name" value="DUF4442"/>
</dbReference>
<dbReference type="Proteomes" id="UP000537141">
    <property type="component" value="Unassembled WGS sequence"/>
</dbReference>
<accession>A0A7X0NID7</accession>
<name>A0A7X0NID7_9GAMM</name>
<dbReference type="Pfam" id="PF14539">
    <property type="entry name" value="DUF4442"/>
    <property type="match status" value="1"/>
</dbReference>
<evidence type="ECO:0000313" key="1">
    <source>
        <dbReference type="EMBL" id="MBB6544042.1"/>
    </source>
</evidence>
<dbReference type="RefSeq" id="WP_184424821.1">
    <property type="nucleotide sequence ID" value="NZ_AP027362.1"/>
</dbReference>
<organism evidence="1 2">
    <name type="scientific">Thalassotalea piscium</name>
    <dbReference type="NCBI Taxonomy" id="1230533"/>
    <lineage>
        <taxon>Bacteria</taxon>
        <taxon>Pseudomonadati</taxon>
        <taxon>Pseudomonadota</taxon>
        <taxon>Gammaproteobacteria</taxon>
        <taxon>Alteromonadales</taxon>
        <taxon>Colwelliaceae</taxon>
        <taxon>Thalassotalea</taxon>
    </lineage>
</organism>
<dbReference type="InterPro" id="IPR029069">
    <property type="entry name" value="HotDog_dom_sf"/>
</dbReference>
<keyword evidence="2" id="KW-1185">Reference proteome</keyword>
<evidence type="ECO:0000313" key="2">
    <source>
        <dbReference type="Proteomes" id="UP000537141"/>
    </source>
</evidence>
<protein>
    <submittedName>
        <fullName evidence="1">Acyl-coenzyme A thioesterase PaaI-like protein</fullName>
    </submittedName>
</protein>
<comment type="caution">
    <text evidence="1">The sequence shown here is derived from an EMBL/GenBank/DDBJ whole genome shotgun (WGS) entry which is preliminary data.</text>
</comment>
<dbReference type="AlphaFoldDB" id="A0A7X0NID7"/>